<gene>
    <name evidence="2" type="primary">LOC101659256</name>
</gene>
<keyword evidence="1" id="KW-1185">Reference proteome</keyword>
<reference evidence="2" key="1">
    <citation type="submission" date="2025-08" db="UniProtKB">
        <authorList>
            <consortium name="RefSeq"/>
        </authorList>
    </citation>
    <scope>IDENTIFICATION</scope>
</reference>
<evidence type="ECO:0000313" key="2">
    <source>
        <dbReference type="RefSeq" id="XP_045141217.1"/>
    </source>
</evidence>
<sequence>MTKGMGPRSHCMGLCGRKPQQITPKEDADAPKKVLKSALLARVNGWSLPLNMLQAVAWTTFLVLTFTSFAIFIPLLPSFYRYLAYSVSLVIWLASVLFLFHFVVHMIAVSTDPAELNVRMKNYNRPMPLFDRTKHEHVIQSQYCHLCEVTVTPKAKHCSACNKCITNFDHHCKWLNNCVGSRNYWVFFSSVASAVAGLVFLTMILLYVFIQYLMDQEQLRSDPHFRNIEDKETWLLFLPFFPVQTKAPVLLLIGVVALMLDLVSLLLLGHLLFFHFYLLVRRLSTFDYMTRGRQPTRKNSDKKAEASIQIITSCIE</sequence>
<name>A0AC55CMU9_ECHTE</name>
<protein>
    <submittedName>
        <fullName evidence="2">Palmitoyltransferase ZDHHC11</fullName>
    </submittedName>
</protein>
<proteinExistence type="predicted"/>
<organism evidence="1 2">
    <name type="scientific">Echinops telfairi</name>
    <name type="common">Lesser hedgehog tenrec</name>
    <dbReference type="NCBI Taxonomy" id="9371"/>
    <lineage>
        <taxon>Eukaryota</taxon>
        <taxon>Metazoa</taxon>
        <taxon>Chordata</taxon>
        <taxon>Craniata</taxon>
        <taxon>Vertebrata</taxon>
        <taxon>Euteleostomi</taxon>
        <taxon>Mammalia</taxon>
        <taxon>Eutheria</taxon>
        <taxon>Afrotheria</taxon>
        <taxon>Tenrecidae</taxon>
        <taxon>Tenrecinae</taxon>
        <taxon>Echinops</taxon>
    </lineage>
</organism>
<accession>A0AC55CMU9</accession>
<dbReference type="Proteomes" id="UP000694863">
    <property type="component" value="Unplaced"/>
</dbReference>
<evidence type="ECO:0000313" key="1">
    <source>
        <dbReference type="Proteomes" id="UP000694863"/>
    </source>
</evidence>
<dbReference type="RefSeq" id="XP_045141217.1">
    <property type="nucleotide sequence ID" value="XM_045285282.1"/>
</dbReference>